<sequence length="527" mass="60454">MPRNECKCIWKADIEYCISIPPSPSHAVGPAEDAGLIDKPTNMMETVVAEDGGSSKRTRLGEVIDTPEMRIVIIGKTGTGKSATGNTILGKNIFDSGTCGSSMTSKCQLGITTRTNRKIVVVDTPGLFDTEMTNAEVTKEITKCIALTAPGPHAILLTVNVGRFTKEEQDTVKHFVDHFGDGIYNYLLVVFTRADDLTTDIGDFIKSCPQSLKDILERCHNRYIPYNNKLLDKRLELQVNDLIDRVDEIVQKNGGLCYTNEMYEEAKKTLQRYVDDVRKKMEEEKQRTIKILQSELQIEFDKKLTLANEENGKLADKINKIEIEKEIAKSSESETRYQITVLQNELKECRQQEKTQNKEKEEKLEKRLHDLERKKAELIQMATKNAYEDQIAQLKQQMEDSKQREEQQIEDLKKENKRKIQEIENKYKQTKASVPMPVTVCGPCRGDDDSNDATPSKRNSSGNIVGYLKEKNDAEMIYKRQELKVRKQLLQLEEEKFKLEKQERIQKLEKLMTNKKKTLMFELLKNV</sequence>
<name>A0A6J8A1L3_MYTCO</name>
<feature type="compositionally biased region" description="Basic and acidic residues" evidence="5">
    <location>
        <begin position="397"/>
        <end position="417"/>
    </location>
</feature>
<evidence type="ECO:0000256" key="3">
    <source>
        <dbReference type="ARBA" id="ARBA00023134"/>
    </source>
</evidence>
<comment type="similarity">
    <text evidence="1">Belongs to the TRAFAC class TrmE-Era-EngA-EngB-Septin-like GTPase superfamily. AIG1/Toc34/Toc159-like paraseptin GTPase family. IAN subfamily.</text>
</comment>
<dbReference type="SUPFAM" id="SSF52540">
    <property type="entry name" value="P-loop containing nucleoside triphosphate hydrolases"/>
    <property type="match status" value="1"/>
</dbReference>
<organism evidence="7 8">
    <name type="scientific">Mytilus coruscus</name>
    <name type="common">Sea mussel</name>
    <dbReference type="NCBI Taxonomy" id="42192"/>
    <lineage>
        <taxon>Eukaryota</taxon>
        <taxon>Metazoa</taxon>
        <taxon>Spiralia</taxon>
        <taxon>Lophotrochozoa</taxon>
        <taxon>Mollusca</taxon>
        <taxon>Bivalvia</taxon>
        <taxon>Autobranchia</taxon>
        <taxon>Pteriomorphia</taxon>
        <taxon>Mytilida</taxon>
        <taxon>Mytiloidea</taxon>
        <taxon>Mytilidae</taxon>
        <taxon>Mytilinae</taxon>
        <taxon>Mytilus</taxon>
    </lineage>
</organism>
<dbReference type="PANTHER" id="PTHR10903">
    <property type="entry name" value="GTPASE, IMAP FAMILY MEMBER-RELATED"/>
    <property type="match status" value="1"/>
</dbReference>
<dbReference type="InterPro" id="IPR006703">
    <property type="entry name" value="G_AIG1"/>
</dbReference>
<evidence type="ECO:0000256" key="4">
    <source>
        <dbReference type="SAM" id="Coils"/>
    </source>
</evidence>
<evidence type="ECO:0000313" key="8">
    <source>
        <dbReference type="Proteomes" id="UP000507470"/>
    </source>
</evidence>
<feature type="region of interest" description="Disordered" evidence="5">
    <location>
        <begin position="443"/>
        <end position="464"/>
    </location>
</feature>
<evidence type="ECO:0000256" key="2">
    <source>
        <dbReference type="ARBA" id="ARBA00022741"/>
    </source>
</evidence>
<feature type="domain" description="AIG1-type G" evidence="6">
    <location>
        <begin position="66"/>
        <end position="267"/>
    </location>
</feature>
<evidence type="ECO:0000313" key="7">
    <source>
        <dbReference type="EMBL" id="CAC5358678.1"/>
    </source>
</evidence>
<dbReference type="OrthoDB" id="431287at2759"/>
<feature type="coiled-coil region" evidence="4">
    <location>
        <begin position="480"/>
        <end position="518"/>
    </location>
</feature>
<evidence type="ECO:0000256" key="1">
    <source>
        <dbReference type="ARBA" id="ARBA00008535"/>
    </source>
</evidence>
<dbReference type="PANTHER" id="PTHR10903:SF184">
    <property type="entry name" value="GTP-BINDING PROTEIN A"/>
    <property type="match status" value="1"/>
</dbReference>
<keyword evidence="2" id="KW-0547">Nucleotide-binding</keyword>
<keyword evidence="3" id="KW-0342">GTP-binding</keyword>
<reference evidence="7 8" key="1">
    <citation type="submission" date="2020-06" db="EMBL/GenBank/DDBJ databases">
        <authorList>
            <person name="Li R."/>
            <person name="Bekaert M."/>
        </authorList>
    </citation>
    <scope>NUCLEOTIDE SEQUENCE [LARGE SCALE GENOMIC DNA]</scope>
    <source>
        <strain evidence="8">wild</strain>
    </source>
</reference>
<accession>A0A6J8A1L3</accession>
<feature type="region of interest" description="Disordered" evidence="5">
    <location>
        <begin position="396"/>
        <end position="417"/>
    </location>
</feature>
<dbReference type="PROSITE" id="PS51720">
    <property type="entry name" value="G_AIG1"/>
    <property type="match status" value="1"/>
</dbReference>
<proteinExistence type="inferred from homology"/>
<dbReference type="Pfam" id="PF04548">
    <property type="entry name" value="AIG1"/>
    <property type="match status" value="1"/>
</dbReference>
<keyword evidence="4" id="KW-0175">Coiled coil</keyword>
<gene>
    <name evidence="7" type="ORF">MCOR_1823</name>
</gene>
<dbReference type="AlphaFoldDB" id="A0A6J8A1L3"/>
<evidence type="ECO:0000256" key="5">
    <source>
        <dbReference type="SAM" id="MobiDB-lite"/>
    </source>
</evidence>
<dbReference type="GO" id="GO:0005525">
    <property type="term" value="F:GTP binding"/>
    <property type="evidence" value="ECO:0007669"/>
    <property type="project" value="UniProtKB-KW"/>
</dbReference>
<keyword evidence="8" id="KW-1185">Reference proteome</keyword>
<dbReference type="Proteomes" id="UP000507470">
    <property type="component" value="Unassembled WGS sequence"/>
</dbReference>
<protein>
    <submittedName>
        <fullName evidence="7">GTPase IMAP family member 4</fullName>
    </submittedName>
</protein>
<feature type="compositionally biased region" description="Polar residues" evidence="5">
    <location>
        <begin position="452"/>
        <end position="463"/>
    </location>
</feature>
<evidence type="ECO:0000259" key="6">
    <source>
        <dbReference type="PROSITE" id="PS51720"/>
    </source>
</evidence>
<dbReference type="CDD" id="cd01852">
    <property type="entry name" value="AIG1"/>
    <property type="match status" value="1"/>
</dbReference>
<dbReference type="FunFam" id="3.40.50.300:FF:000366">
    <property type="entry name" value="GTPase, IMAP family member 2"/>
    <property type="match status" value="1"/>
</dbReference>
<dbReference type="Gene3D" id="3.40.50.300">
    <property type="entry name" value="P-loop containing nucleotide triphosphate hydrolases"/>
    <property type="match status" value="1"/>
</dbReference>
<dbReference type="InterPro" id="IPR027417">
    <property type="entry name" value="P-loop_NTPase"/>
</dbReference>
<dbReference type="EMBL" id="CACVKT020000386">
    <property type="protein sequence ID" value="CAC5358678.1"/>
    <property type="molecule type" value="Genomic_DNA"/>
</dbReference>
<dbReference type="InterPro" id="IPR045058">
    <property type="entry name" value="GIMA/IAN/Toc"/>
</dbReference>